<evidence type="ECO:0000313" key="4">
    <source>
        <dbReference type="EMBL" id="MBO0439375.1"/>
    </source>
</evidence>
<keyword evidence="2" id="KW-1282">Carboxysome</keyword>
<comment type="subcellular location">
    <subcellularLocation>
        <location evidence="1">Carboxysome</location>
    </subcellularLocation>
</comment>
<dbReference type="InterPro" id="IPR036677">
    <property type="entry name" value="EutN_CcmL_sf"/>
</dbReference>
<dbReference type="Proteomes" id="UP000664632">
    <property type="component" value="Unassembled WGS sequence"/>
</dbReference>
<accession>A0ABS3GW17</accession>
<reference evidence="4 5" key="1">
    <citation type="submission" date="2021-03" db="EMBL/GenBank/DDBJ databases">
        <title>Enterococcal diversity collection.</title>
        <authorList>
            <person name="Gilmore M.S."/>
            <person name="Schwartzman J."/>
            <person name="Van Tyne D."/>
            <person name="Martin M."/>
            <person name="Earl A.M."/>
            <person name="Manson A.L."/>
            <person name="Straub T."/>
            <person name="Salamzade R."/>
            <person name="Saavedra J."/>
            <person name="Lebreton F."/>
            <person name="Prichula J."/>
            <person name="Schaufler K."/>
            <person name="Gaca A."/>
            <person name="Sgardioli B."/>
            <person name="Wagenaar J."/>
            <person name="Strong T."/>
        </authorList>
    </citation>
    <scope>NUCLEOTIDE SEQUENCE [LARGE SCALE GENOMIC DNA]</scope>
    <source>
        <strain evidence="4 5">DIV0869a</strain>
    </source>
</reference>
<dbReference type="SUPFAM" id="SSF159133">
    <property type="entry name" value="EutN/CcmL-like"/>
    <property type="match status" value="1"/>
</dbReference>
<dbReference type="PROSITE" id="PS51932">
    <property type="entry name" value="BMV"/>
    <property type="match status" value="1"/>
</dbReference>
<name>A0ABS3GW17_9ENTE</name>
<dbReference type="Gene3D" id="2.40.50.220">
    <property type="entry name" value="EutN/Ccml"/>
    <property type="match status" value="1"/>
</dbReference>
<comment type="caution">
    <text evidence="4">The sequence shown here is derived from an EMBL/GenBank/DDBJ whole genome shotgun (WGS) entry which is preliminary data.</text>
</comment>
<evidence type="ECO:0000256" key="3">
    <source>
        <dbReference type="ARBA" id="ARBA00024446"/>
    </source>
</evidence>
<evidence type="ECO:0000313" key="5">
    <source>
        <dbReference type="Proteomes" id="UP000664632"/>
    </source>
</evidence>
<protein>
    <submittedName>
        <fullName evidence="4">EutN/CcmL family microcompartment protein</fullName>
    </submittedName>
</protein>
<dbReference type="EMBL" id="JAFLWD010000008">
    <property type="protein sequence ID" value="MBO0439375.1"/>
    <property type="molecule type" value="Genomic_DNA"/>
</dbReference>
<dbReference type="PANTHER" id="PTHR36539">
    <property type="entry name" value="ETHANOLAMINE UTILIZATION PROTEIN EUTN"/>
    <property type="match status" value="1"/>
</dbReference>
<dbReference type="PANTHER" id="PTHR36539:SF1">
    <property type="entry name" value="BACTERIAL MICROCOMPARTMENT SHELL VERTEX PROTEIN EUTN"/>
    <property type="match status" value="1"/>
</dbReference>
<keyword evidence="3" id="KW-1283">Bacterial microcompartment</keyword>
<evidence type="ECO:0000256" key="2">
    <source>
        <dbReference type="ARBA" id="ARBA00023669"/>
    </source>
</evidence>
<dbReference type="RefSeq" id="WP_207111473.1">
    <property type="nucleotide sequence ID" value="NZ_JAFLWD010000008.1"/>
</dbReference>
<organism evidence="4 5">
    <name type="scientific">Candidatus Enterococcus ikei</name>
    <dbReference type="NCBI Taxonomy" id="2815326"/>
    <lineage>
        <taxon>Bacteria</taxon>
        <taxon>Bacillati</taxon>
        <taxon>Bacillota</taxon>
        <taxon>Bacilli</taxon>
        <taxon>Lactobacillales</taxon>
        <taxon>Enterococcaceae</taxon>
        <taxon>Enterococcus</taxon>
    </lineage>
</organism>
<keyword evidence="5" id="KW-1185">Reference proteome</keyword>
<proteinExistence type="predicted"/>
<evidence type="ECO:0000256" key="1">
    <source>
        <dbReference type="ARBA" id="ARBA00023587"/>
    </source>
</evidence>
<dbReference type="Pfam" id="PF03319">
    <property type="entry name" value="EutN_CcmL"/>
    <property type="match status" value="1"/>
</dbReference>
<dbReference type="InterPro" id="IPR004992">
    <property type="entry name" value="EutN_CcmL"/>
</dbReference>
<gene>
    <name evidence="4" type="ORF">JZO69_03305</name>
</gene>
<sequence>MILGKVIGRIISNQKSPELTGAKLLIVQKIDQHMTLKEDLYVAIDKVGAGVEDIVLLGEYSTSERCETFQDNMAIVAIVEQLQIQP</sequence>